<dbReference type="PANTHER" id="PTHR19317:SF0">
    <property type="entry name" value="PRENYLATED RAB ACCEPTOR PROTEIN 1"/>
    <property type="match status" value="1"/>
</dbReference>
<keyword evidence="4 5" id="KW-0472">Membrane</keyword>
<evidence type="ECO:0000256" key="5">
    <source>
        <dbReference type="RuleBase" id="RU363107"/>
    </source>
</evidence>
<comment type="subcellular location">
    <subcellularLocation>
        <location evidence="1 5">Membrane</location>
        <topology evidence="1 5">Multi-pass membrane protein</topology>
    </subcellularLocation>
</comment>
<dbReference type="PANTHER" id="PTHR19317">
    <property type="entry name" value="PRENYLATED RAB ACCEPTOR 1-RELATED"/>
    <property type="match status" value="1"/>
</dbReference>
<comment type="caution">
    <text evidence="6">The sequence shown here is derived from an EMBL/GenBank/DDBJ whole genome shotgun (WGS) entry which is preliminary data.</text>
</comment>
<dbReference type="GO" id="GO:0005794">
    <property type="term" value="C:Golgi apparatus"/>
    <property type="evidence" value="ECO:0007669"/>
    <property type="project" value="TreeGrafter"/>
</dbReference>
<dbReference type="Proteomes" id="UP000886523">
    <property type="component" value="Unassembled WGS sequence"/>
</dbReference>
<feature type="transmembrane region" description="Helical" evidence="5">
    <location>
        <begin position="131"/>
        <end position="149"/>
    </location>
</feature>
<evidence type="ECO:0000256" key="1">
    <source>
        <dbReference type="ARBA" id="ARBA00004141"/>
    </source>
</evidence>
<keyword evidence="7" id="KW-1185">Reference proteome</keyword>
<dbReference type="EMBL" id="MU128930">
    <property type="protein sequence ID" value="KAF9517684.1"/>
    <property type="molecule type" value="Genomic_DNA"/>
</dbReference>
<evidence type="ECO:0000256" key="3">
    <source>
        <dbReference type="ARBA" id="ARBA00022989"/>
    </source>
</evidence>
<keyword evidence="2 5" id="KW-0812">Transmembrane</keyword>
<organism evidence="6 7">
    <name type="scientific">Hydnum rufescens UP504</name>
    <dbReference type="NCBI Taxonomy" id="1448309"/>
    <lineage>
        <taxon>Eukaryota</taxon>
        <taxon>Fungi</taxon>
        <taxon>Dikarya</taxon>
        <taxon>Basidiomycota</taxon>
        <taxon>Agaricomycotina</taxon>
        <taxon>Agaricomycetes</taxon>
        <taxon>Cantharellales</taxon>
        <taxon>Hydnaceae</taxon>
        <taxon>Hydnum</taxon>
    </lineage>
</organism>
<accession>A0A9P6B4Q4</accession>
<keyword evidence="3 5" id="KW-1133">Transmembrane helix</keyword>
<dbReference type="GO" id="GO:0016020">
    <property type="term" value="C:membrane"/>
    <property type="evidence" value="ECO:0007669"/>
    <property type="project" value="UniProtKB-SubCell"/>
</dbReference>
<feature type="transmembrane region" description="Helical" evidence="5">
    <location>
        <begin position="108"/>
        <end position="125"/>
    </location>
</feature>
<evidence type="ECO:0000256" key="2">
    <source>
        <dbReference type="ARBA" id="ARBA00022692"/>
    </source>
</evidence>
<proteinExistence type="inferred from homology"/>
<dbReference type="AlphaFoldDB" id="A0A9P6B4Q4"/>
<dbReference type="Pfam" id="PF03208">
    <property type="entry name" value="PRA1"/>
    <property type="match status" value="1"/>
</dbReference>
<reference evidence="6" key="1">
    <citation type="journal article" date="2020" name="Nat. Commun.">
        <title>Large-scale genome sequencing of mycorrhizal fungi provides insights into the early evolution of symbiotic traits.</title>
        <authorList>
            <person name="Miyauchi S."/>
            <person name="Kiss E."/>
            <person name="Kuo A."/>
            <person name="Drula E."/>
            <person name="Kohler A."/>
            <person name="Sanchez-Garcia M."/>
            <person name="Morin E."/>
            <person name="Andreopoulos B."/>
            <person name="Barry K.W."/>
            <person name="Bonito G."/>
            <person name="Buee M."/>
            <person name="Carver A."/>
            <person name="Chen C."/>
            <person name="Cichocki N."/>
            <person name="Clum A."/>
            <person name="Culley D."/>
            <person name="Crous P.W."/>
            <person name="Fauchery L."/>
            <person name="Girlanda M."/>
            <person name="Hayes R.D."/>
            <person name="Keri Z."/>
            <person name="LaButti K."/>
            <person name="Lipzen A."/>
            <person name="Lombard V."/>
            <person name="Magnuson J."/>
            <person name="Maillard F."/>
            <person name="Murat C."/>
            <person name="Nolan M."/>
            <person name="Ohm R.A."/>
            <person name="Pangilinan J."/>
            <person name="Pereira M.F."/>
            <person name="Perotto S."/>
            <person name="Peter M."/>
            <person name="Pfister S."/>
            <person name="Riley R."/>
            <person name="Sitrit Y."/>
            <person name="Stielow J.B."/>
            <person name="Szollosi G."/>
            <person name="Zifcakova L."/>
            <person name="Stursova M."/>
            <person name="Spatafora J.W."/>
            <person name="Tedersoo L."/>
            <person name="Vaario L.M."/>
            <person name="Yamada A."/>
            <person name="Yan M."/>
            <person name="Wang P."/>
            <person name="Xu J."/>
            <person name="Bruns T."/>
            <person name="Baldrian P."/>
            <person name="Vilgalys R."/>
            <person name="Dunand C."/>
            <person name="Henrissat B."/>
            <person name="Grigoriev I.V."/>
            <person name="Hibbett D."/>
            <person name="Nagy L.G."/>
            <person name="Martin F.M."/>
        </authorList>
    </citation>
    <scope>NUCLEOTIDE SEQUENCE</scope>
    <source>
        <strain evidence="6">UP504</strain>
    </source>
</reference>
<sequence>MEHLSKVTSALKNLRETRLSHLRPASEFFNHHQLSRPTDLNQATSRISYNTRYFAGNYSILIAILSIYALLTNLWLLLAIAFLFGGFTAINRFAPEPTQVGNYLVTQKGLYTGLFVIGIPLLWFAAPMSTLFWIVGASAFCILFHACLLDPGVESEYSTVQDPV</sequence>
<dbReference type="InterPro" id="IPR004895">
    <property type="entry name" value="Prenylated_rab_accept_PRA1"/>
</dbReference>
<dbReference type="OrthoDB" id="63113at2759"/>
<protein>
    <recommendedName>
        <fullName evidence="5">PRA1 family protein</fullName>
    </recommendedName>
</protein>
<feature type="transmembrane region" description="Helical" evidence="5">
    <location>
        <begin position="58"/>
        <end position="87"/>
    </location>
</feature>
<evidence type="ECO:0000256" key="4">
    <source>
        <dbReference type="ARBA" id="ARBA00023136"/>
    </source>
</evidence>
<evidence type="ECO:0000313" key="6">
    <source>
        <dbReference type="EMBL" id="KAF9517684.1"/>
    </source>
</evidence>
<comment type="similarity">
    <text evidence="5">Belongs to the PRA1 family.</text>
</comment>
<evidence type="ECO:0000313" key="7">
    <source>
        <dbReference type="Proteomes" id="UP000886523"/>
    </source>
</evidence>
<gene>
    <name evidence="6" type="ORF">BS47DRAFT_1314013</name>
</gene>
<name>A0A9P6B4Q4_9AGAM</name>